<feature type="compositionally biased region" description="Basic residues" evidence="1">
    <location>
        <begin position="61"/>
        <end position="70"/>
    </location>
</feature>
<dbReference type="Proteomes" id="UP001604277">
    <property type="component" value="Unassembled WGS sequence"/>
</dbReference>
<evidence type="ECO:0000313" key="3">
    <source>
        <dbReference type="Proteomes" id="UP001604277"/>
    </source>
</evidence>
<sequence>MNDEGFFQAGLGEAKCNRKANKVFEDVHFATNCRYDGSLCKGIMRLRKSVKDYSYGDNLHGRRMRGHNPTRNKFQVNDNGGGTGQLSGGRKSISRTSRHGGAARASGGLKYP</sequence>
<evidence type="ECO:0000313" key="2">
    <source>
        <dbReference type="EMBL" id="KAL2488512.1"/>
    </source>
</evidence>
<organism evidence="2 3">
    <name type="scientific">Forsythia ovata</name>
    <dbReference type="NCBI Taxonomy" id="205694"/>
    <lineage>
        <taxon>Eukaryota</taxon>
        <taxon>Viridiplantae</taxon>
        <taxon>Streptophyta</taxon>
        <taxon>Embryophyta</taxon>
        <taxon>Tracheophyta</taxon>
        <taxon>Spermatophyta</taxon>
        <taxon>Magnoliopsida</taxon>
        <taxon>eudicotyledons</taxon>
        <taxon>Gunneridae</taxon>
        <taxon>Pentapetalae</taxon>
        <taxon>asterids</taxon>
        <taxon>lamiids</taxon>
        <taxon>Lamiales</taxon>
        <taxon>Oleaceae</taxon>
        <taxon>Forsythieae</taxon>
        <taxon>Forsythia</taxon>
    </lineage>
</organism>
<feature type="region of interest" description="Disordered" evidence="1">
    <location>
        <begin position="58"/>
        <end position="112"/>
    </location>
</feature>
<accession>A0ABD1RKT5</accession>
<comment type="caution">
    <text evidence="2">The sequence shown here is derived from an EMBL/GenBank/DDBJ whole genome shotgun (WGS) entry which is preliminary data.</text>
</comment>
<dbReference type="EMBL" id="JBFOLJ010000012">
    <property type="protein sequence ID" value="KAL2488512.1"/>
    <property type="molecule type" value="Genomic_DNA"/>
</dbReference>
<reference evidence="3" key="1">
    <citation type="submission" date="2024-07" db="EMBL/GenBank/DDBJ databases">
        <title>Two chromosome-level genome assemblies of Korean endemic species Abeliophyllum distichum and Forsythia ovata (Oleaceae).</title>
        <authorList>
            <person name="Jang H."/>
        </authorList>
    </citation>
    <scope>NUCLEOTIDE SEQUENCE [LARGE SCALE GENOMIC DNA]</scope>
</reference>
<gene>
    <name evidence="2" type="ORF">Fot_41804</name>
</gene>
<dbReference type="AlphaFoldDB" id="A0ABD1RKT5"/>
<protein>
    <submittedName>
        <fullName evidence="2">Uncharacterized protein</fullName>
    </submittedName>
</protein>
<keyword evidence="3" id="KW-1185">Reference proteome</keyword>
<name>A0ABD1RKT5_9LAMI</name>
<evidence type="ECO:0000256" key="1">
    <source>
        <dbReference type="SAM" id="MobiDB-lite"/>
    </source>
</evidence>
<feature type="compositionally biased region" description="Low complexity" evidence="1">
    <location>
        <begin position="99"/>
        <end position="112"/>
    </location>
</feature>
<proteinExistence type="predicted"/>